<feature type="compositionally biased region" description="Basic and acidic residues" evidence="1">
    <location>
        <begin position="274"/>
        <end position="300"/>
    </location>
</feature>
<gene>
    <name evidence="2" type="ORF">AAT19DRAFT_12400</name>
</gene>
<feature type="compositionally biased region" description="Low complexity" evidence="1">
    <location>
        <begin position="303"/>
        <end position="317"/>
    </location>
</feature>
<evidence type="ECO:0000313" key="3">
    <source>
        <dbReference type="Proteomes" id="UP000239560"/>
    </source>
</evidence>
<feature type="region of interest" description="Disordered" evidence="1">
    <location>
        <begin position="591"/>
        <end position="619"/>
    </location>
</feature>
<feature type="compositionally biased region" description="Basic and acidic residues" evidence="1">
    <location>
        <begin position="164"/>
        <end position="179"/>
    </location>
</feature>
<accession>A0A2T0AG47</accession>
<sequence length="671" mass="72885">MPLFPENKLSLATVSGLFGAMIMAPRPAPQKKPAKGEMVISGPGESVESAGATAKKGEAALRWLLEHWSSVADGLLDADFDIDPATIVDNAGDASPVRSEKTSSLAPTLDVVVPQSELHIQQPAAPEESTPLAPPIQLPRNAPAPPAHEQAWSQRQPFSPVVEQHTEELNSIPRFDDVSKTYNSQPSTPVAQDNTPLRPDVQQLASGRPASSARSHASPNLDPLATAAFATPKSPSIYQEDAGPPTPQKEIQQPHFPSIAAVLPSQLEEEELEREQREPVSERDEEDAHGSPHDSTDEPPRLSSTHSSASSEHSISIKTPPQSALTHETGVNGLSKPFDSDSRPISMRNTSVLDDVVDFDESSVYSFPAPPISPTSATRPSPFLVPSPFLSQAEIDAARAAEHAKEAQSMPPPPNAANYANKTGPSEPAKEIASPTQHRPKPSVEEKALVLAPSREVVKAEPNPSPMDEDDDAPPPLPQKSPTPNGIGINGLPSSRTASTLRLSDYEPLERVGARDSPSKANPGRASATLLRTVDEQLRETQQLVEKQRQEVQSLWKQLTDLELERTAERAEMIDLRQEVESFKERMTKRLSRSLNEQEKKKLETAEHKARDSEARVRVAQEEARRAREELARLEEKRRKEQADAKSQIEALEAQLGSIRAVLLGGAGLKI</sequence>
<reference evidence="2 3" key="1">
    <citation type="journal article" date="2018" name="Elife">
        <title>Functional genomics of lipid metabolism in the oleaginous yeast Rhodosporidium toruloides.</title>
        <authorList>
            <person name="Coradetti S.T."/>
            <person name="Pinel D."/>
            <person name="Geiselman G."/>
            <person name="Ito M."/>
            <person name="Mondo S."/>
            <person name="Reilly M.C."/>
            <person name="Cheng Y.F."/>
            <person name="Bauer S."/>
            <person name="Grigoriev I."/>
            <person name="Gladden J.M."/>
            <person name="Simmons B.A."/>
            <person name="Brem R."/>
            <person name="Arkin A.P."/>
            <person name="Skerker J.M."/>
        </authorList>
    </citation>
    <scope>NUCLEOTIDE SEQUENCE [LARGE SCALE GENOMIC DNA]</scope>
    <source>
        <strain evidence="2 3">NBRC 0880</strain>
    </source>
</reference>
<proteinExistence type="predicted"/>
<feature type="compositionally biased region" description="Polar residues" evidence="1">
    <location>
        <begin position="180"/>
        <end position="195"/>
    </location>
</feature>
<feature type="region of interest" description="Disordered" evidence="1">
    <location>
        <begin position="120"/>
        <end position="221"/>
    </location>
</feature>
<feature type="compositionally biased region" description="Polar residues" evidence="1">
    <location>
        <begin position="492"/>
        <end position="502"/>
    </location>
</feature>
<feature type="region of interest" description="Disordered" evidence="1">
    <location>
        <begin position="235"/>
        <end position="346"/>
    </location>
</feature>
<feature type="region of interest" description="Disordered" evidence="1">
    <location>
        <begin position="364"/>
        <end position="528"/>
    </location>
</feature>
<feature type="compositionally biased region" description="Basic and acidic residues" evidence="1">
    <location>
        <begin position="504"/>
        <end position="518"/>
    </location>
</feature>
<evidence type="ECO:0000313" key="2">
    <source>
        <dbReference type="EMBL" id="PRQ76982.1"/>
    </source>
</evidence>
<comment type="caution">
    <text evidence="2">The sequence shown here is derived from an EMBL/GenBank/DDBJ whole genome shotgun (WGS) entry which is preliminary data.</text>
</comment>
<feature type="compositionally biased region" description="Low complexity" evidence="1">
    <location>
        <begin position="380"/>
        <end position="395"/>
    </location>
</feature>
<feature type="compositionally biased region" description="Pro residues" evidence="1">
    <location>
        <begin position="132"/>
        <end position="146"/>
    </location>
</feature>
<feature type="compositionally biased region" description="Basic and acidic residues" evidence="1">
    <location>
        <begin position="596"/>
        <end position="619"/>
    </location>
</feature>
<name>A0A2T0AG47_RHOTO</name>
<organism evidence="2 3">
    <name type="scientific">Rhodotorula toruloides</name>
    <name type="common">Yeast</name>
    <name type="synonym">Rhodosporidium toruloides</name>
    <dbReference type="NCBI Taxonomy" id="5286"/>
    <lineage>
        <taxon>Eukaryota</taxon>
        <taxon>Fungi</taxon>
        <taxon>Dikarya</taxon>
        <taxon>Basidiomycota</taxon>
        <taxon>Pucciniomycotina</taxon>
        <taxon>Microbotryomycetes</taxon>
        <taxon>Sporidiobolales</taxon>
        <taxon>Sporidiobolaceae</taxon>
        <taxon>Rhodotorula</taxon>
    </lineage>
</organism>
<dbReference type="EMBL" id="LCTV02000002">
    <property type="protein sequence ID" value="PRQ76982.1"/>
    <property type="molecule type" value="Genomic_DNA"/>
</dbReference>
<dbReference type="Proteomes" id="UP000239560">
    <property type="component" value="Unassembled WGS sequence"/>
</dbReference>
<feature type="compositionally biased region" description="Low complexity" evidence="1">
    <location>
        <begin position="205"/>
        <end position="219"/>
    </location>
</feature>
<dbReference type="OrthoDB" id="79452at2759"/>
<evidence type="ECO:0000256" key="1">
    <source>
        <dbReference type="SAM" id="MobiDB-lite"/>
    </source>
</evidence>
<feature type="compositionally biased region" description="Basic and acidic residues" evidence="1">
    <location>
        <begin position="396"/>
        <end position="406"/>
    </location>
</feature>
<protein>
    <submittedName>
        <fullName evidence="2">Uncharacterized protein</fullName>
    </submittedName>
</protein>
<dbReference type="AlphaFoldDB" id="A0A2T0AG47"/>